<dbReference type="Proteomes" id="UP001149165">
    <property type="component" value="Unassembled WGS sequence"/>
</dbReference>
<dbReference type="OrthoDB" id="2913095at2759"/>
<evidence type="ECO:0000256" key="1">
    <source>
        <dbReference type="SAM" id="MobiDB-lite"/>
    </source>
</evidence>
<name>A0A9W9F4E7_9EURO</name>
<reference evidence="2" key="2">
    <citation type="journal article" date="2023" name="IMA Fungus">
        <title>Comparative genomic study of the Penicillium genus elucidates a diverse pangenome and 15 lateral gene transfer events.</title>
        <authorList>
            <person name="Petersen C."/>
            <person name="Sorensen T."/>
            <person name="Nielsen M.R."/>
            <person name="Sondergaard T.E."/>
            <person name="Sorensen J.L."/>
            <person name="Fitzpatrick D.A."/>
            <person name="Frisvad J.C."/>
            <person name="Nielsen K.L."/>
        </authorList>
    </citation>
    <scope>NUCLEOTIDE SEQUENCE</scope>
    <source>
        <strain evidence="2">IBT 30069</strain>
    </source>
</reference>
<comment type="caution">
    <text evidence="2">The sequence shown here is derived from an EMBL/GenBank/DDBJ whole genome shotgun (WGS) entry which is preliminary data.</text>
</comment>
<dbReference type="EMBL" id="JAPQKH010000006">
    <property type="protein sequence ID" value="KAJ5093414.1"/>
    <property type="molecule type" value="Genomic_DNA"/>
</dbReference>
<feature type="region of interest" description="Disordered" evidence="1">
    <location>
        <begin position="1"/>
        <end position="67"/>
    </location>
</feature>
<gene>
    <name evidence="2" type="ORF">N7456_009275</name>
</gene>
<proteinExistence type="predicted"/>
<sequence length="102" mass="11257">MPLHWPGRRKSKGREQPAQQNDGKPTAENRSAPWPNTQPAQKTSTQTGPVDGLASSAPLESAPLGSHAIENEEITKIWAEVQDRVRQLSAREDKEINDGLEH</sequence>
<feature type="compositionally biased region" description="Basic residues" evidence="1">
    <location>
        <begin position="1"/>
        <end position="12"/>
    </location>
</feature>
<protein>
    <submittedName>
        <fullName evidence="2">Uncharacterized protein</fullName>
    </submittedName>
</protein>
<reference evidence="2" key="1">
    <citation type="submission" date="2022-11" db="EMBL/GenBank/DDBJ databases">
        <authorList>
            <person name="Petersen C."/>
        </authorList>
    </citation>
    <scope>NUCLEOTIDE SEQUENCE</scope>
    <source>
        <strain evidence="2">IBT 30069</strain>
    </source>
</reference>
<organism evidence="2 3">
    <name type="scientific">Penicillium angulare</name>
    <dbReference type="NCBI Taxonomy" id="116970"/>
    <lineage>
        <taxon>Eukaryota</taxon>
        <taxon>Fungi</taxon>
        <taxon>Dikarya</taxon>
        <taxon>Ascomycota</taxon>
        <taxon>Pezizomycotina</taxon>
        <taxon>Eurotiomycetes</taxon>
        <taxon>Eurotiomycetidae</taxon>
        <taxon>Eurotiales</taxon>
        <taxon>Aspergillaceae</taxon>
        <taxon>Penicillium</taxon>
    </lineage>
</organism>
<dbReference type="AlphaFoldDB" id="A0A9W9F4E7"/>
<evidence type="ECO:0000313" key="3">
    <source>
        <dbReference type="Proteomes" id="UP001149165"/>
    </source>
</evidence>
<accession>A0A9W9F4E7</accession>
<evidence type="ECO:0000313" key="2">
    <source>
        <dbReference type="EMBL" id="KAJ5093414.1"/>
    </source>
</evidence>
<feature type="compositionally biased region" description="Polar residues" evidence="1">
    <location>
        <begin position="34"/>
        <end position="48"/>
    </location>
</feature>
<keyword evidence="3" id="KW-1185">Reference proteome</keyword>